<evidence type="ECO:0000313" key="10">
    <source>
        <dbReference type="Proteomes" id="UP000196151"/>
    </source>
</evidence>
<dbReference type="EC" id="3.4.21.89" evidence="5"/>
<dbReference type="OrthoDB" id="2188996at2"/>
<feature type="compositionally biased region" description="Basic residues" evidence="6">
    <location>
        <begin position="24"/>
        <end position="49"/>
    </location>
</feature>
<dbReference type="SUPFAM" id="SSF51306">
    <property type="entry name" value="LexA/Signal peptidase"/>
    <property type="match status" value="1"/>
</dbReference>
<dbReference type="EMBL" id="CP147246">
    <property type="protein sequence ID" value="WYJ94654.1"/>
    <property type="molecule type" value="Genomic_DNA"/>
</dbReference>
<evidence type="ECO:0000256" key="1">
    <source>
        <dbReference type="ARBA" id="ARBA00004401"/>
    </source>
</evidence>
<proteinExistence type="inferred from homology"/>
<name>A0A200J1Z0_9ENTE</name>
<dbReference type="PANTHER" id="PTHR43390">
    <property type="entry name" value="SIGNAL PEPTIDASE I"/>
    <property type="match status" value="1"/>
</dbReference>
<keyword evidence="4 5" id="KW-0378">Hydrolase</keyword>
<dbReference type="Proteomes" id="UP000196151">
    <property type="component" value="Chromosome"/>
</dbReference>
<dbReference type="EMBL" id="NIBQ01000003">
    <property type="protein sequence ID" value="OUZ30565.1"/>
    <property type="molecule type" value="Genomic_DNA"/>
</dbReference>
<dbReference type="InterPro" id="IPR019756">
    <property type="entry name" value="Pept_S26A_signal_pept_1_Ser-AS"/>
</dbReference>
<dbReference type="InterPro" id="IPR000223">
    <property type="entry name" value="Pept_S26A_signal_pept_1"/>
</dbReference>
<keyword evidence="5" id="KW-0472">Membrane</keyword>
<dbReference type="Pfam" id="PF10502">
    <property type="entry name" value="Peptidase_S26"/>
    <property type="match status" value="1"/>
</dbReference>
<dbReference type="PROSITE" id="PS00501">
    <property type="entry name" value="SPASE_I_1"/>
    <property type="match status" value="1"/>
</dbReference>
<dbReference type="PRINTS" id="PR00727">
    <property type="entry name" value="LEADERPTASE"/>
</dbReference>
<evidence type="ECO:0000256" key="4">
    <source>
        <dbReference type="ARBA" id="ARBA00022801"/>
    </source>
</evidence>
<dbReference type="NCBIfam" id="TIGR02227">
    <property type="entry name" value="sigpep_I_bact"/>
    <property type="match status" value="1"/>
</dbReference>
<evidence type="ECO:0000256" key="3">
    <source>
        <dbReference type="ARBA" id="ARBA00022670"/>
    </source>
</evidence>
<evidence type="ECO:0000256" key="2">
    <source>
        <dbReference type="ARBA" id="ARBA00009370"/>
    </source>
</evidence>
<feature type="transmembrane region" description="Helical" evidence="5">
    <location>
        <begin position="58"/>
        <end position="80"/>
    </location>
</feature>
<reference evidence="9" key="3">
    <citation type="submission" date="2024-03" db="EMBL/GenBank/DDBJ databases">
        <title>The Genome Sequence of Enterococcus sp. DIV0238c.</title>
        <authorList>
            <consortium name="The Broad Institute Genomics Platform"/>
            <consortium name="The Broad Institute Microbial Omics Core"/>
            <consortium name="The Broad Institute Genomic Center for Infectious Diseases"/>
            <person name="Earl A."/>
            <person name="Manson A."/>
            <person name="Gilmore M."/>
            <person name="Schwartman J."/>
            <person name="Shea T."/>
            <person name="Abouelleil A."/>
            <person name="Cao P."/>
            <person name="Chapman S."/>
            <person name="Cusick C."/>
            <person name="Young S."/>
            <person name="Neafsey D."/>
            <person name="Nusbaum C."/>
            <person name="Birren B."/>
        </authorList>
    </citation>
    <scope>NUCLEOTIDE SEQUENCE</scope>
    <source>
        <strain evidence="9">9D6_DIV0238</strain>
    </source>
</reference>
<dbReference type="Gene3D" id="2.10.109.10">
    <property type="entry name" value="Umud Fragment, subunit A"/>
    <property type="match status" value="1"/>
</dbReference>
<keyword evidence="10" id="KW-1185">Reference proteome</keyword>
<dbReference type="GO" id="GO:0009003">
    <property type="term" value="F:signal peptidase activity"/>
    <property type="evidence" value="ECO:0007669"/>
    <property type="project" value="UniProtKB-EC"/>
</dbReference>
<dbReference type="GO" id="GO:0005886">
    <property type="term" value="C:plasma membrane"/>
    <property type="evidence" value="ECO:0007669"/>
    <property type="project" value="UniProtKB-SubCell"/>
</dbReference>
<evidence type="ECO:0000259" key="7">
    <source>
        <dbReference type="Pfam" id="PF10502"/>
    </source>
</evidence>
<evidence type="ECO:0000256" key="6">
    <source>
        <dbReference type="SAM" id="MobiDB-lite"/>
    </source>
</evidence>
<keyword evidence="5" id="KW-0812">Transmembrane</keyword>
<keyword evidence="5" id="KW-1133">Transmembrane helix</keyword>
<keyword evidence="3 5" id="KW-0645">Protease</keyword>
<dbReference type="RefSeq" id="WP_087641913.1">
    <property type="nucleotide sequence ID" value="NZ_CP147246.1"/>
</dbReference>
<dbReference type="InterPro" id="IPR036286">
    <property type="entry name" value="LexA/Signal_pep-like_sf"/>
</dbReference>
<gene>
    <name evidence="9" type="ORF">A5889_002167</name>
    <name evidence="8" type="ORF">A5889_002853</name>
</gene>
<organism evidence="8">
    <name type="scientific">Candidatus Enterococcus dunnyi</name>
    <dbReference type="NCBI Taxonomy" id="1834192"/>
    <lineage>
        <taxon>Bacteria</taxon>
        <taxon>Bacillati</taxon>
        <taxon>Bacillota</taxon>
        <taxon>Bacilli</taxon>
        <taxon>Lactobacillales</taxon>
        <taxon>Enterococcaceae</taxon>
        <taxon>Enterococcus</taxon>
    </lineage>
</organism>
<comment type="subcellular location">
    <subcellularLocation>
        <location evidence="1">Cell membrane</location>
        <topology evidence="1">Single-pass type II membrane protein</topology>
    </subcellularLocation>
    <subcellularLocation>
        <location evidence="5">Membrane</location>
        <topology evidence="5">Single-pass type II membrane protein</topology>
    </subcellularLocation>
</comment>
<comment type="catalytic activity">
    <reaction evidence="5">
        <text>Cleavage of hydrophobic, N-terminal signal or leader sequences from secreted and periplasmic proteins.</text>
        <dbReference type="EC" id="3.4.21.89"/>
    </reaction>
</comment>
<reference evidence="8" key="1">
    <citation type="submission" date="2017-05" db="EMBL/GenBank/DDBJ databases">
        <title>The Genome Sequence of Enterococcus sp. 9D6_DIV0238.</title>
        <authorList>
            <consortium name="The Broad Institute Genomics Platform"/>
            <consortium name="The Broad Institute Genomic Center for Infectious Diseases"/>
            <person name="Earl A."/>
            <person name="Manson A."/>
            <person name="Schwartman J."/>
            <person name="Gilmore M."/>
            <person name="Abouelleil A."/>
            <person name="Cao P."/>
            <person name="Chapman S."/>
            <person name="Cusick C."/>
            <person name="Shea T."/>
            <person name="Young S."/>
            <person name="Neafsey D."/>
            <person name="Nusbaum C."/>
            <person name="Birren B."/>
        </authorList>
    </citation>
    <scope>NUCLEOTIDE SEQUENCE [LARGE SCALE GENOMIC DNA]</scope>
    <source>
        <strain evidence="8">9D6_DIV0238</strain>
    </source>
</reference>
<accession>A0A200J1Z0</accession>
<dbReference type="AlphaFoldDB" id="A0A200J1Z0"/>
<protein>
    <recommendedName>
        <fullName evidence="5">Signal peptidase I</fullName>
        <ecNumber evidence="5">3.4.21.89</ecNumber>
    </recommendedName>
</protein>
<dbReference type="InterPro" id="IPR019533">
    <property type="entry name" value="Peptidase_S26"/>
</dbReference>
<comment type="similarity">
    <text evidence="2 5">Belongs to the peptidase S26 family.</text>
</comment>
<dbReference type="GO" id="GO:0006465">
    <property type="term" value="P:signal peptide processing"/>
    <property type="evidence" value="ECO:0007669"/>
    <property type="project" value="InterPro"/>
</dbReference>
<evidence type="ECO:0000313" key="8">
    <source>
        <dbReference type="EMBL" id="OUZ30565.1"/>
    </source>
</evidence>
<feature type="region of interest" description="Disordered" evidence="6">
    <location>
        <begin position="1"/>
        <end position="49"/>
    </location>
</feature>
<dbReference type="GO" id="GO:0004252">
    <property type="term" value="F:serine-type endopeptidase activity"/>
    <property type="evidence" value="ECO:0007669"/>
    <property type="project" value="InterPro"/>
</dbReference>
<dbReference type="PANTHER" id="PTHR43390:SF1">
    <property type="entry name" value="CHLOROPLAST PROCESSING PEPTIDASE"/>
    <property type="match status" value="1"/>
</dbReference>
<evidence type="ECO:0000313" key="9">
    <source>
        <dbReference type="EMBL" id="WYJ94654.1"/>
    </source>
</evidence>
<feature type="domain" description="Peptidase S26" evidence="7">
    <location>
        <begin position="59"/>
        <end position="219"/>
    </location>
</feature>
<reference evidence="9" key="2">
    <citation type="submission" date="2017-05" db="EMBL/GenBank/DDBJ databases">
        <authorList>
            <consortium name="The Broad Institute Genomics Platform"/>
            <consortium name="The Broad Institute Genomic Center for Infectious Diseases"/>
            <person name="Earl A."/>
            <person name="Manson A."/>
            <person name="Schwartman J."/>
            <person name="Gilmore M."/>
            <person name="Abouelleil A."/>
            <person name="Cao P."/>
            <person name="Chapman S."/>
            <person name="Cusick C."/>
            <person name="Shea T."/>
            <person name="Young S."/>
            <person name="Neafsey D."/>
            <person name="Nusbaum C."/>
            <person name="Birren B."/>
        </authorList>
    </citation>
    <scope>NUCLEOTIDE SEQUENCE</scope>
    <source>
        <strain evidence="9">9D6_DIV0238</strain>
    </source>
</reference>
<dbReference type="CDD" id="cd06530">
    <property type="entry name" value="S26_SPase_I"/>
    <property type="match status" value="1"/>
</dbReference>
<sequence length="228" mass="26843">MTKKDVKKKTDTSKKYSKSSSIKPKAKRNPQQRKAKLSDKRRKKKQTKKLKKRLVNKLVELGLTLAICILLLILMNLFVFSISKFEGYSMVPTLSDQDRLFVSKLSKIKRFDLVYIKDGNNEVSVRRIIGLPNEQVAYRDDELYINNELKAERFLSKRIREESEEPITENFDLYDLFQKDMVPPNKYFVLGDNREYATDSREYGFVDEKAIIGIVKAKVFPFYDMRQF</sequence>
<evidence type="ECO:0000256" key="5">
    <source>
        <dbReference type="RuleBase" id="RU362042"/>
    </source>
</evidence>